<dbReference type="EMBL" id="AGXP01000023">
    <property type="protein sequence ID" value="EIY98597.1"/>
    <property type="molecule type" value="Genomic_DNA"/>
</dbReference>
<dbReference type="Proteomes" id="UP000003917">
    <property type="component" value="Unassembled WGS sequence"/>
</dbReference>
<dbReference type="AlphaFoldDB" id="I9BFJ5"/>
<protein>
    <submittedName>
        <fullName evidence="1">Uncharacterized protein</fullName>
    </submittedName>
</protein>
<evidence type="ECO:0000313" key="1">
    <source>
        <dbReference type="EMBL" id="EIY98597.1"/>
    </source>
</evidence>
<name>I9BFJ5_BACFG</name>
<dbReference type="HOGENOM" id="CLU_3095530_0_0_10"/>
<sequence>MKAELKIEEEPLFFIISLFGDAKLILITVNELNRVWENYVKSKPFSDNRTP</sequence>
<accession>I9BFJ5</accession>
<comment type="caution">
    <text evidence="1">The sequence shown here is derived from an EMBL/GenBank/DDBJ whole genome shotgun (WGS) entry which is preliminary data.</text>
</comment>
<evidence type="ECO:0000313" key="2">
    <source>
        <dbReference type="Proteomes" id="UP000003917"/>
    </source>
</evidence>
<organism evidence="1 2">
    <name type="scientific">Bacteroides fragilis CL05T12C13</name>
    <dbReference type="NCBI Taxonomy" id="997881"/>
    <lineage>
        <taxon>Bacteria</taxon>
        <taxon>Pseudomonadati</taxon>
        <taxon>Bacteroidota</taxon>
        <taxon>Bacteroidia</taxon>
        <taxon>Bacteroidales</taxon>
        <taxon>Bacteroidaceae</taxon>
        <taxon>Bacteroides</taxon>
    </lineage>
</organism>
<proteinExistence type="predicted"/>
<gene>
    <name evidence="1" type="ORF">HMPREF1080_02041</name>
</gene>
<reference evidence="1 2" key="1">
    <citation type="submission" date="2012-02" db="EMBL/GenBank/DDBJ databases">
        <title>The Genome Sequence of Bacteroides fragilis CL05T12C13.</title>
        <authorList>
            <consortium name="The Broad Institute Genome Sequencing Platform"/>
            <person name="Earl A."/>
            <person name="Ward D."/>
            <person name="Feldgarden M."/>
            <person name="Gevers D."/>
            <person name="Zitomersky N.L."/>
            <person name="Coyne M.J."/>
            <person name="Comstock L.E."/>
            <person name="Young S.K."/>
            <person name="Zeng Q."/>
            <person name="Gargeya S."/>
            <person name="Fitzgerald M."/>
            <person name="Haas B."/>
            <person name="Abouelleil A."/>
            <person name="Alvarado L."/>
            <person name="Arachchi H.M."/>
            <person name="Berlin A."/>
            <person name="Chapman S.B."/>
            <person name="Gearin G."/>
            <person name="Goldberg J."/>
            <person name="Griggs A."/>
            <person name="Gujja S."/>
            <person name="Hansen M."/>
            <person name="Heiman D."/>
            <person name="Howarth C."/>
            <person name="Larimer J."/>
            <person name="Lui A."/>
            <person name="MacDonald P.J.P."/>
            <person name="McCowen C."/>
            <person name="Montmayeur A."/>
            <person name="Murphy C."/>
            <person name="Neiman D."/>
            <person name="Pearson M."/>
            <person name="Priest M."/>
            <person name="Roberts A."/>
            <person name="Saif S."/>
            <person name="Shea T."/>
            <person name="Sisk P."/>
            <person name="Stolte C."/>
            <person name="Sykes S."/>
            <person name="Wortman J."/>
            <person name="Nusbaum C."/>
            <person name="Birren B."/>
        </authorList>
    </citation>
    <scope>NUCLEOTIDE SEQUENCE [LARGE SCALE GENOMIC DNA]</scope>
    <source>
        <strain evidence="1 2">CL05T12C13</strain>
    </source>
</reference>